<proteinExistence type="inferred from homology"/>
<keyword evidence="7" id="KW-0443">Lipid metabolism</keyword>
<dbReference type="InterPro" id="IPR004113">
    <property type="entry name" value="FAD-bd_oxidored_4_C"/>
</dbReference>
<dbReference type="EMBL" id="UYRR01004509">
    <property type="protein sequence ID" value="VDK21102.1"/>
    <property type="molecule type" value="Genomic_DNA"/>
</dbReference>
<evidence type="ECO:0000256" key="4">
    <source>
        <dbReference type="ARBA" id="ARBA00022827"/>
    </source>
</evidence>
<feature type="binding site" evidence="6">
    <location>
        <position position="78"/>
    </location>
    <ligand>
        <name>substrate</name>
    </ligand>
</feature>
<comment type="catalytic activity">
    <reaction evidence="7">
        <text>a long chain fatty alcohol + a 1-acylglycerone 3-phosphate = a 1-O-alkylglycerone 3-phosphate + a long-chain fatty acid + H(+)</text>
        <dbReference type="Rhea" id="RHEA:36171"/>
        <dbReference type="ChEBI" id="CHEBI:15378"/>
        <dbReference type="ChEBI" id="CHEBI:17135"/>
        <dbReference type="ChEBI" id="CHEBI:57534"/>
        <dbReference type="ChEBI" id="CHEBI:57560"/>
        <dbReference type="ChEBI" id="CHEBI:73315"/>
        <dbReference type="EC" id="2.5.1.26"/>
    </reaction>
</comment>
<dbReference type="InterPro" id="IPR025650">
    <property type="entry name" value="Alkyl-DHAP_Synthase"/>
</dbReference>
<dbReference type="PANTHER" id="PTHR46568:SF1">
    <property type="entry name" value="ALKYLDIHYDROXYACETONEPHOSPHATE SYNTHASE, PEROXISOMAL"/>
    <property type="match status" value="1"/>
</dbReference>
<gene>
    <name evidence="9" type="ORF">ASIM_LOCUS3069</name>
</gene>
<sequence>MGQALKVDEKSIWKSISSMIAKLYLTKWKNFNVISFHFTSIHIEKQLTAIAEKYYGIPGGEENGKYGYRLTFAIAYLRDLAMEYGVIGESFETSVSWDKVKDLCANVKEVIRRVAKLNGVESPIASCRVTQVYDVGACVYFYLAFLYRGLENPLEVYDKIEVAARDEIIACGGSISHHHGVGKIRKQWFPQTVGTVGVSVLRALKNELDPKVSGCSCDMLFIPFNFIPQTMNLLF</sequence>
<dbReference type="SUPFAM" id="SSF55103">
    <property type="entry name" value="FAD-linked oxidases, C-terminal domain"/>
    <property type="match status" value="1"/>
</dbReference>
<dbReference type="WBParaSite" id="ASIM_0000322601-mRNA-1">
    <property type="protein sequence ID" value="ASIM_0000322601-mRNA-1"/>
    <property type="gene ID" value="ASIM_0000322601"/>
</dbReference>
<evidence type="ECO:0000256" key="3">
    <source>
        <dbReference type="ARBA" id="ARBA00022630"/>
    </source>
</evidence>
<keyword evidence="7" id="KW-0808">Transferase</keyword>
<feature type="domain" description="FAD-binding oxidoreductase/transferase type 4 C-terminal" evidence="8">
    <location>
        <begin position="45"/>
        <end position="211"/>
    </location>
</feature>
<evidence type="ECO:0000256" key="2">
    <source>
        <dbReference type="ARBA" id="ARBA00012385"/>
    </source>
</evidence>
<evidence type="ECO:0000256" key="1">
    <source>
        <dbReference type="ARBA" id="ARBA00004670"/>
    </source>
</evidence>
<keyword evidence="3 7" id="KW-0285">Flavoprotein</keyword>
<evidence type="ECO:0000256" key="6">
    <source>
        <dbReference type="PIRSR" id="PIRSR625650-2"/>
    </source>
</evidence>
<dbReference type="Proteomes" id="UP000267096">
    <property type="component" value="Unassembled WGS sequence"/>
</dbReference>
<comment type="cofactor">
    <cofactor evidence="7">
        <name>FAD</name>
        <dbReference type="ChEBI" id="CHEBI:57692"/>
    </cofactor>
</comment>
<dbReference type="InterPro" id="IPR016164">
    <property type="entry name" value="FAD-linked_Oxase-like_C"/>
</dbReference>
<dbReference type="Gene3D" id="1.10.45.10">
    <property type="entry name" value="Vanillyl-alcohol Oxidase, Chain A, domain 4"/>
    <property type="match status" value="1"/>
</dbReference>
<keyword evidence="4 7" id="KW-0274">FAD</keyword>
<dbReference type="GO" id="GO:0008611">
    <property type="term" value="P:ether lipid biosynthetic process"/>
    <property type="evidence" value="ECO:0007669"/>
    <property type="project" value="UniProtKB-UniPathway"/>
</dbReference>
<keyword evidence="10" id="KW-1185">Reference proteome</keyword>
<dbReference type="OrthoDB" id="7786253at2759"/>
<evidence type="ECO:0000259" key="8">
    <source>
        <dbReference type="Pfam" id="PF02913"/>
    </source>
</evidence>
<dbReference type="GO" id="GO:0008609">
    <property type="term" value="F:alkylglycerone-phosphate synthase activity"/>
    <property type="evidence" value="ECO:0007669"/>
    <property type="project" value="UniProtKB-EC"/>
</dbReference>
<reference evidence="11" key="1">
    <citation type="submission" date="2017-02" db="UniProtKB">
        <authorList>
            <consortium name="WormBaseParasite"/>
        </authorList>
    </citation>
    <scope>IDENTIFICATION</scope>
</reference>
<dbReference type="Gene3D" id="3.30.70.3450">
    <property type="match status" value="1"/>
</dbReference>
<evidence type="ECO:0000256" key="5">
    <source>
        <dbReference type="PIRSR" id="PIRSR625650-1"/>
    </source>
</evidence>
<evidence type="ECO:0000256" key="7">
    <source>
        <dbReference type="RuleBase" id="RU363113"/>
    </source>
</evidence>
<dbReference type="AlphaFoldDB" id="A0A0M3J6N6"/>
<evidence type="ECO:0000313" key="11">
    <source>
        <dbReference type="WBParaSite" id="ASIM_0000322601-mRNA-1"/>
    </source>
</evidence>
<comment type="function">
    <text evidence="7">Catalyzes the exchange of an acyl for a long-chain alkyl group and the formation of the ether bond in the biosynthesis of ether phospholipids.</text>
</comment>
<dbReference type="PANTHER" id="PTHR46568">
    <property type="entry name" value="ALKYLDIHYDROXYACETONEPHOSPHATE SYNTHASE, PEROXISOMAL"/>
    <property type="match status" value="1"/>
</dbReference>
<dbReference type="GO" id="GO:0050660">
    <property type="term" value="F:flavin adenine dinucleotide binding"/>
    <property type="evidence" value="ECO:0007669"/>
    <property type="project" value="InterPro"/>
</dbReference>
<feature type="active site" description="Proton donor/acceptor" evidence="5">
    <location>
        <position position="140"/>
    </location>
</feature>
<name>A0A0M3J6N6_ANISI</name>
<comment type="subcellular location">
    <subcellularLocation>
        <location evidence="7">Peroxisome</location>
    </subcellularLocation>
</comment>
<comment type="pathway">
    <text evidence="1 7">Glycerolipid metabolism; ether lipid biosynthesis.</text>
</comment>
<evidence type="ECO:0000313" key="9">
    <source>
        <dbReference type="EMBL" id="VDK21102.1"/>
    </source>
</evidence>
<dbReference type="Gene3D" id="3.30.300.330">
    <property type="match status" value="1"/>
</dbReference>
<dbReference type="Pfam" id="PF02913">
    <property type="entry name" value="FAD-oxidase_C"/>
    <property type="match status" value="1"/>
</dbReference>
<reference evidence="9 10" key="2">
    <citation type="submission" date="2018-11" db="EMBL/GenBank/DDBJ databases">
        <authorList>
            <consortium name="Pathogen Informatics"/>
        </authorList>
    </citation>
    <scope>NUCLEOTIDE SEQUENCE [LARGE SCALE GENOMIC DNA]</scope>
</reference>
<dbReference type="UniPathway" id="UPA00781"/>
<evidence type="ECO:0000313" key="10">
    <source>
        <dbReference type="Proteomes" id="UP000267096"/>
    </source>
</evidence>
<comment type="similarity">
    <text evidence="7">Belongs to the FAD-binding oxidoreductase/transferase type 4 family.</text>
</comment>
<keyword evidence="7" id="KW-0576">Peroxisome</keyword>
<dbReference type="GO" id="GO:0005777">
    <property type="term" value="C:peroxisome"/>
    <property type="evidence" value="ECO:0007669"/>
    <property type="project" value="UniProtKB-SubCell"/>
</dbReference>
<comment type="subunit">
    <text evidence="7">Homodimer.</text>
</comment>
<protein>
    <recommendedName>
        <fullName evidence="2 7">Alkylglycerone-phosphate synthase</fullName>
        <shortName evidence="7">Alkyl-DHAP synthase</shortName>
        <ecNumber evidence="2 7">2.5.1.26</ecNumber>
    </recommendedName>
</protein>
<accession>A0A0M3J6N6</accession>
<organism evidence="11">
    <name type="scientific">Anisakis simplex</name>
    <name type="common">Herring worm</name>
    <dbReference type="NCBI Taxonomy" id="6269"/>
    <lineage>
        <taxon>Eukaryota</taxon>
        <taxon>Metazoa</taxon>
        <taxon>Ecdysozoa</taxon>
        <taxon>Nematoda</taxon>
        <taxon>Chromadorea</taxon>
        <taxon>Rhabditida</taxon>
        <taxon>Spirurina</taxon>
        <taxon>Ascaridomorpha</taxon>
        <taxon>Ascaridoidea</taxon>
        <taxon>Anisakidae</taxon>
        <taxon>Anisakis</taxon>
        <taxon>Anisakis simplex complex</taxon>
    </lineage>
</organism>
<dbReference type="EC" id="2.5.1.26" evidence="2 7"/>
<keyword evidence="7" id="KW-0444">Lipid biosynthesis</keyword>
<dbReference type="InterPro" id="IPR016171">
    <property type="entry name" value="Vanillyl_alc_oxidase_C-sub2"/>
</dbReference>